<keyword evidence="2" id="KW-1133">Transmembrane helix</keyword>
<accession>A0AAV7MVP9</accession>
<evidence type="ECO:0000313" key="3">
    <source>
        <dbReference type="EMBL" id="KAJ1107317.1"/>
    </source>
</evidence>
<gene>
    <name evidence="3" type="ORF">NDU88_004709</name>
</gene>
<keyword evidence="4" id="KW-1185">Reference proteome</keyword>
<keyword evidence="2" id="KW-0812">Transmembrane</keyword>
<organism evidence="3 4">
    <name type="scientific">Pleurodeles waltl</name>
    <name type="common">Iberian ribbed newt</name>
    <dbReference type="NCBI Taxonomy" id="8319"/>
    <lineage>
        <taxon>Eukaryota</taxon>
        <taxon>Metazoa</taxon>
        <taxon>Chordata</taxon>
        <taxon>Craniata</taxon>
        <taxon>Vertebrata</taxon>
        <taxon>Euteleostomi</taxon>
        <taxon>Amphibia</taxon>
        <taxon>Batrachia</taxon>
        <taxon>Caudata</taxon>
        <taxon>Salamandroidea</taxon>
        <taxon>Salamandridae</taxon>
        <taxon>Pleurodelinae</taxon>
        <taxon>Pleurodeles</taxon>
    </lineage>
</organism>
<evidence type="ECO:0000256" key="1">
    <source>
        <dbReference type="SAM" id="MobiDB-lite"/>
    </source>
</evidence>
<dbReference type="InterPro" id="IPR029162">
    <property type="entry name" value="InaF-motif"/>
</dbReference>
<dbReference type="EMBL" id="JANPWB010000013">
    <property type="protein sequence ID" value="KAJ1107317.1"/>
    <property type="molecule type" value="Genomic_DNA"/>
</dbReference>
<protein>
    <recommendedName>
        <fullName evidence="5">InaF motif containing 2</fullName>
    </recommendedName>
</protein>
<proteinExistence type="predicted"/>
<sequence>MKHREGDGVGRQAQVPSYVGDKKAKMSGKNKQQWVRLATVVAYFVCISLAAVILVIYYGLIWQPSTISNSTSNFSVKASPVRSVGNHGHLQPSIPKQSGNCSSSGPIGFEKKARTASARAKRGFGHTNWHHDHTASKGRPGLGERVLHPLNSEKGQAMGVLKKPRSSFLERERSLGTVTGEFAEEASGTRLEQVLDLQPQESPPSDNSIHDNH</sequence>
<feature type="region of interest" description="Disordered" evidence="1">
    <location>
        <begin position="125"/>
        <end position="144"/>
    </location>
</feature>
<reference evidence="3" key="1">
    <citation type="journal article" date="2022" name="bioRxiv">
        <title>Sequencing and chromosome-scale assembly of the giantPleurodeles waltlgenome.</title>
        <authorList>
            <person name="Brown T."/>
            <person name="Elewa A."/>
            <person name="Iarovenko S."/>
            <person name="Subramanian E."/>
            <person name="Araus A.J."/>
            <person name="Petzold A."/>
            <person name="Susuki M."/>
            <person name="Suzuki K.-i.T."/>
            <person name="Hayashi T."/>
            <person name="Toyoda A."/>
            <person name="Oliveira C."/>
            <person name="Osipova E."/>
            <person name="Leigh N.D."/>
            <person name="Simon A."/>
            <person name="Yun M.H."/>
        </authorList>
    </citation>
    <scope>NUCLEOTIDE SEQUENCE</scope>
    <source>
        <strain evidence="3">20211129_DDA</strain>
        <tissue evidence="3">Liver</tissue>
    </source>
</reference>
<comment type="caution">
    <text evidence="3">The sequence shown here is derived from an EMBL/GenBank/DDBJ whole genome shotgun (WGS) entry which is preliminary data.</text>
</comment>
<dbReference type="Proteomes" id="UP001066276">
    <property type="component" value="Chromosome 9"/>
</dbReference>
<feature type="transmembrane region" description="Helical" evidence="2">
    <location>
        <begin position="34"/>
        <end position="60"/>
    </location>
</feature>
<feature type="region of interest" description="Disordered" evidence="1">
    <location>
        <begin position="178"/>
        <end position="213"/>
    </location>
</feature>
<keyword evidence="2" id="KW-0472">Membrane</keyword>
<dbReference type="PANTHER" id="PTHR34929">
    <property type="entry name" value="ZGC:153157"/>
    <property type="match status" value="1"/>
</dbReference>
<dbReference type="PANTHER" id="PTHR34929:SF2">
    <property type="entry name" value="TRANSMEMBRANE PROTEIN INAFM1-RELATED"/>
    <property type="match status" value="1"/>
</dbReference>
<name>A0AAV7MVP9_PLEWA</name>
<evidence type="ECO:0000313" key="4">
    <source>
        <dbReference type="Proteomes" id="UP001066276"/>
    </source>
</evidence>
<dbReference type="Pfam" id="PF15018">
    <property type="entry name" value="InaF-motif"/>
    <property type="match status" value="1"/>
</dbReference>
<evidence type="ECO:0000256" key="2">
    <source>
        <dbReference type="SAM" id="Phobius"/>
    </source>
</evidence>
<dbReference type="AlphaFoldDB" id="A0AAV7MVP9"/>
<evidence type="ECO:0008006" key="5">
    <source>
        <dbReference type="Google" id="ProtNLM"/>
    </source>
</evidence>